<dbReference type="OMA" id="HKKAQQD"/>
<evidence type="ECO:0000256" key="4">
    <source>
        <dbReference type="ARBA" id="ARBA00023136"/>
    </source>
</evidence>
<dbReference type="GO" id="GO:0016020">
    <property type="term" value="C:membrane"/>
    <property type="evidence" value="ECO:0007669"/>
    <property type="project" value="UniProtKB-SubCell"/>
</dbReference>
<evidence type="ECO:0000256" key="6">
    <source>
        <dbReference type="SAM" id="Phobius"/>
    </source>
</evidence>
<evidence type="ECO:0000256" key="3">
    <source>
        <dbReference type="ARBA" id="ARBA00022989"/>
    </source>
</evidence>
<feature type="transmembrane region" description="Helical" evidence="6">
    <location>
        <begin position="40"/>
        <end position="58"/>
    </location>
</feature>
<feature type="region of interest" description="Disordered" evidence="5">
    <location>
        <begin position="80"/>
        <end position="100"/>
    </location>
</feature>
<comment type="caution">
    <text evidence="7">The sequence shown here is derived from an EMBL/GenBank/DDBJ whole genome shotgun (WGS) entry which is preliminary data.</text>
</comment>
<dbReference type="Gramene" id="PRQ46121">
    <property type="protein sequence ID" value="PRQ46121"/>
    <property type="gene ID" value="RchiOBHm_Chr2g0085661"/>
</dbReference>
<evidence type="ECO:0000313" key="7">
    <source>
        <dbReference type="EMBL" id="PRQ46121.1"/>
    </source>
</evidence>
<reference evidence="7 8" key="1">
    <citation type="journal article" date="2018" name="Nat. Genet.">
        <title>The Rosa genome provides new insights in the design of modern roses.</title>
        <authorList>
            <person name="Bendahmane M."/>
        </authorList>
    </citation>
    <scope>NUCLEOTIDE SEQUENCE [LARGE SCALE GENOMIC DNA]</scope>
    <source>
        <strain evidence="8">cv. Old Blush</strain>
    </source>
</reference>
<comment type="subcellular location">
    <subcellularLocation>
        <location evidence="1">Membrane</location>
        <topology evidence="1">Multi-pass membrane protein</topology>
    </subcellularLocation>
</comment>
<gene>
    <name evidence="7" type="ORF">RchiOBHm_Chr2g0085661</name>
</gene>
<keyword evidence="3 6" id="KW-1133">Transmembrane helix</keyword>
<evidence type="ECO:0000313" key="8">
    <source>
        <dbReference type="Proteomes" id="UP000238479"/>
    </source>
</evidence>
<feature type="compositionally biased region" description="Basic and acidic residues" evidence="5">
    <location>
        <begin position="84"/>
        <end position="100"/>
    </location>
</feature>
<organism evidence="7 8">
    <name type="scientific">Rosa chinensis</name>
    <name type="common">China rose</name>
    <dbReference type="NCBI Taxonomy" id="74649"/>
    <lineage>
        <taxon>Eukaryota</taxon>
        <taxon>Viridiplantae</taxon>
        <taxon>Streptophyta</taxon>
        <taxon>Embryophyta</taxon>
        <taxon>Tracheophyta</taxon>
        <taxon>Spermatophyta</taxon>
        <taxon>Magnoliopsida</taxon>
        <taxon>eudicotyledons</taxon>
        <taxon>Gunneridae</taxon>
        <taxon>Pentapetalae</taxon>
        <taxon>rosids</taxon>
        <taxon>fabids</taxon>
        <taxon>Rosales</taxon>
        <taxon>Rosaceae</taxon>
        <taxon>Rosoideae</taxon>
        <taxon>Rosoideae incertae sedis</taxon>
        <taxon>Rosa</taxon>
    </lineage>
</organism>
<evidence type="ECO:0000256" key="2">
    <source>
        <dbReference type="ARBA" id="ARBA00022692"/>
    </source>
</evidence>
<dbReference type="EMBL" id="PDCK01000040">
    <property type="protein sequence ID" value="PRQ46121.1"/>
    <property type="molecule type" value="Genomic_DNA"/>
</dbReference>
<keyword evidence="8" id="KW-1185">Reference proteome</keyword>
<proteinExistence type="predicted"/>
<dbReference type="InterPro" id="IPR050186">
    <property type="entry name" value="TPT_transporter"/>
</dbReference>
<evidence type="ECO:0000256" key="5">
    <source>
        <dbReference type="SAM" id="MobiDB-lite"/>
    </source>
</evidence>
<evidence type="ECO:0000256" key="1">
    <source>
        <dbReference type="ARBA" id="ARBA00004141"/>
    </source>
</evidence>
<name>A0A2P6RI86_ROSCH</name>
<protein>
    <submittedName>
        <fullName evidence="7">Putative sugar phosphate transporter domain-containing protein</fullName>
    </submittedName>
</protein>
<keyword evidence="2 6" id="KW-0812">Transmembrane</keyword>
<dbReference type="PANTHER" id="PTHR11132">
    <property type="entry name" value="SOLUTE CARRIER FAMILY 35"/>
    <property type="match status" value="1"/>
</dbReference>
<dbReference type="Proteomes" id="UP000238479">
    <property type="component" value="Chromosome 2"/>
</dbReference>
<keyword evidence="4 6" id="KW-0472">Membrane</keyword>
<accession>A0A2P6RI86</accession>
<sequence length="100" mass="11248">MNLVMFLLVGKTSALTMNVAGVVKNWLLITFSWLVIKDTVTQINLIGYLIVFIGVAYYNHAKLQALKAVEAHKKAQQDNVEVGKLLEERDEDGKKNETQD</sequence>
<dbReference type="AlphaFoldDB" id="A0A2P6RI86"/>